<dbReference type="EMBL" id="JAVIPQ010000484">
    <property type="protein sequence ID" value="MDQ9559241.1"/>
    <property type="molecule type" value="Genomic_DNA"/>
</dbReference>
<name>A0A1C3HNF3_SERMA</name>
<keyword evidence="1" id="KW-0614">Plasmid</keyword>
<accession>A0A1C3HNF3</accession>
<organism evidence="3">
    <name type="scientific">Serratia marcescens</name>
    <dbReference type="NCBI Taxonomy" id="615"/>
    <lineage>
        <taxon>Bacteria</taxon>
        <taxon>Pseudomonadati</taxon>
        <taxon>Pseudomonadota</taxon>
        <taxon>Gammaproteobacteria</taxon>
        <taxon>Enterobacterales</taxon>
        <taxon>Yersiniaceae</taxon>
        <taxon>Serratia</taxon>
    </lineage>
</organism>
<protein>
    <submittedName>
        <fullName evidence="3">Uncharacterized protein</fullName>
    </submittedName>
</protein>
<reference evidence="3" key="1">
    <citation type="submission" date="2016-05" db="EMBL/GenBank/DDBJ databases">
        <authorList>
            <person name="Lavstsen T."/>
            <person name="Jespersen J.S."/>
        </authorList>
    </citation>
    <scope>NUCLEOTIDE SEQUENCE</scope>
    <source>
        <strain evidence="3">PWN146_assembly</strain>
    </source>
</reference>
<evidence type="ECO:0000313" key="3">
    <source>
        <dbReference type="EMBL" id="SAY46552.1"/>
    </source>
</evidence>
<evidence type="ECO:0000313" key="4">
    <source>
        <dbReference type="Proteomes" id="UP001234811"/>
    </source>
</evidence>
<dbReference type="EMBL" id="LT575491">
    <property type="protein sequence ID" value="SAY46552.1"/>
    <property type="molecule type" value="Genomic_DNA"/>
</dbReference>
<geneLocation type="plasmid" evidence="1">
    <name>pSm10-1</name>
</geneLocation>
<dbReference type="RefSeq" id="WP_158526716.1">
    <property type="nucleotide sequence ID" value="NZ_CAXOMK010000026.1"/>
</dbReference>
<sequence length="58" mass="6855">MKLDEETQKRLRRYQAIINEDRLQYGLSPLTLPQVVAAVFEYLADQPCIFLRGVFIRQ</sequence>
<reference evidence="1" key="2">
    <citation type="journal article" date="2021" name="J Glob Antimicrob Resist">
        <title>Genomic characterization and epidemiology of nosocomial Serratia marcescens isolates resistant to ceftazidime and their plasmids mediating rare blaTEM-61.</title>
        <authorList>
            <person name="Hayashi W."/>
            <person name="Yoshida S."/>
            <person name="Izumi K."/>
            <person name="Koide S."/>
            <person name="Soga E."/>
            <person name="Takizawa S."/>
            <person name="Arakawa Y."/>
            <person name="Nagano Y."/>
            <person name="Nagano N."/>
        </authorList>
    </citation>
    <scope>NUCLEOTIDE SEQUENCE</scope>
    <source>
        <strain evidence="1">Sm10</strain>
        <plasmid evidence="1">pSm10-1</plasmid>
    </source>
</reference>
<proteinExistence type="predicted"/>
<dbReference type="AlphaFoldDB" id="A0A1C3HNF3"/>
<dbReference type="Proteomes" id="UP001234811">
    <property type="component" value="Unassembled WGS sequence"/>
</dbReference>
<evidence type="ECO:0000313" key="1">
    <source>
        <dbReference type="EMBL" id="BCG07101.1"/>
    </source>
</evidence>
<reference evidence="2 4" key="3">
    <citation type="submission" date="2023-07" db="EMBL/GenBank/DDBJ databases">
        <title>Pathogens genome sequencing project 196.</title>
        <authorList>
            <person name="Cao X."/>
        </authorList>
    </citation>
    <scope>NUCLEOTIDE SEQUENCE [LARGE SCALE GENOMIC DNA]</scope>
    <source>
        <strain evidence="2 4">SM41</strain>
    </source>
</reference>
<gene>
    <name evidence="3" type="ORF">PWN146_05321</name>
    <name evidence="2" type="ORF">RF091_27485</name>
</gene>
<evidence type="ECO:0000313" key="2">
    <source>
        <dbReference type="EMBL" id="MDQ9559241.1"/>
    </source>
</evidence>
<dbReference type="EMBL" id="LC545852">
    <property type="protein sequence ID" value="BCG07101.1"/>
    <property type="molecule type" value="Genomic_DNA"/>
</dbReference>